<protein>
    <submittedName>
        <fullName evidence="1">Uncharacterized protein</fullName>
    </submittedName>
</protein>
<reference evidence="1 2" key="1">
    <citation type="journal article" date="2016" name="Int. J. Syst. Evol. Microbiol.">
        <title>Pseudaminobacter manganicus sp. nov., isolated from sludge of a manganese mine.</title>
        <authorList>
            <person name="Li J."/>
            <person name="Huang J."/>
            <person name="Liao S."/>
            <person name="Wang G."/>
        </authorList>
    </citation>
    <scope>NUCLEOTIDE SEQUENCE [LARGE SCALE GENOMIC DNA]</scope>
    <source>
        <strain evidence="1 2">JH-7</strain>
    </source>
</reference>
<organism evidence="1 2">
    <name type="scientific">Manganibacter manganicus</name>
    <dbReference type="NCBI Taxonomy" id="1873176"/>
    <lineage>
        <taxon>Bacteria</taxon>
        <taxon>Pseudomonadati</taxon>
        <taxon>Pseudomonadota</taxon>
        <taxon>Alphaproteobacteria</taxon>
        <taxon>Hyphomicrobiales</taxon>
        <taxon>Phyllobacteriaceae</taxon>
        <taxon>Manganibacter</taxon>
    </lineage>
</organism>
<gene>
    <name evidence="1" type="ORF">BFN67_22645</name>
</gene>
<sequence>MLDRDMLDLRTLVKMAFDRITRPGRIKKYFLPTNWIVFPYELIVPLDASDIGAVLQKVDREAVAQRVRPDPRGQDPY</sequence>
<keyword evidence="2" id="KW-1185">Reference proteome</keyword>
<name>A0A1V8RLN4_9HYPH</name>
<comment type="caution">
    <text evidence="1">The sequence shown here is derived from an EMBL/GenBank/DDBJ whole genome shotgun (WGS) entry which is preliminary data.</text>
</comment>
<evidence type="ECO:0000313" key="2">
    <source>
        <dbReference type="Proteomes" id="UP000191905"/>
    </source>
</evidence>
<accession>A0A1V8RLN4</accession>
<proteinExistence type="predicted"/>
<dbReference type="AlphaFoldDB" id="A0A1V8RLN4"/>
<evidence type="ECO:0000313" key="1">
    <source>
        <dbReference type="EMBL" id="OQM74108.1"/>
    </source>
</evidence>
<dbReference type="Proteomes" id="UP000191905">
    <property type="component" value="Unassembled WGS sequence"/>
</dbReference>
<dbReference type="EMBL" id="MDET01000039">
    <property type="protein sequence ID" value="OQM74108.1"/>
    <property type="molecule type" value="Genomic_DNA"/>
</dbReference>